<name>A0A2S7SRX3_9BACT</name>
<dbReference type="OrthoDB" id="1116641at2"/>
<dbReference type="Proteomes" id="UP000239872">
    <property type="component" value="Unassembled WGS sequence"/>
</dbReference>
<dbReference type="EMBL" id="PPSL01000005">
    <property type="protein sequence ID" value="PQJ09662.1"/>
    <property type="molecule type" value="Genomic_DNA"/>
</dbReference>
<proteinExistence type="predicted"/>
<dbReference type="AlphaFoldDB" id="A0A2S7SRX3"/>
<evidence type="ECO:0000313" key="2">
    <source>
        <dbReference type="EMBL" id="PQJ09662.1"/>
    </source>
</evidence>
<keyword evidence="3" id="KW-1185">Reference proteome</keyword>
<evidence type="ECO:0000313" key="3">
    <source>
        <dbReference type="Proteomes" id="UP000239872"/>
    </source>
</evidence>
<sequence length="221" mass="25436">MNTGKLLLLLLTLLSSSLISTAQYKVLQPFSKAQQDSLKMEIDIMVANDQKYRWMLMYGETDGQKLKVLRSMSKQDQSVRMQQARANKVGITQAVKDSLWKLQVHIDSENFSRLSSILYKYGVPHSIMPGHVSIILDHTPDMITDGLLALLKQEVQDKHFPRFEYAVIYDGLQNYRKLPELYHVTKYYSTTTKTAAIKQPEDLEATNKARKEIGLKRLKKQ</sequence>
<comment type="caution">
    <text evidence="2">The sequence shown here is derived from an EMBL/GenBank/DDBJ whole genome shotgun (WGS) entry which is preliminary data.</text>
</comment>
<evidence type="ECO:0000256" key="1">
    <source>
        <dbReference type="SAM" id="SignalP"/>
    </source>
</evidence>
<accession>A0A2S7SRX3</accession>
<dbReference type="RefSeq" id="WP_105040434.1">
    <property type="nucleotide sequence ID" value="NZ_PPSL01000005.1"/>
</dbReference>
<feature type="chain" id="PRO_5015431583" evidence="1">
    <location>
        <begin position="23"/>
        <end position="221"/>
    </location>
</feature>
<gene>
    <name evidence="2" type="ORF">CJD36_017150</name>
</gene>
<feature type="signal peptide" evidence="1">
    <location>
        <begin position="1"/>
        <end position="22"/>
    </location>
</feature>
<keyword evidence="1" id="KW-0732">Signal</keyword>
<protein>
    <submittedName>
        <fullName evidence="2">Uncharacterized protein</fullName>
    </submittedName>
</protein>
<organism evidence="2 3">
    <name type="scientific">Flavipsychrobacter stenotrophus</name>
    <dbReference type="NCBI Taxonomy" id="2077091"/>
    <lineage>
        <taxon>Bacteria</taxon>
        <taxon>Pseudomonadati</taxon>
        <taxon>Bacteroidota</taxon>
        <taxon>Chitinophagia</taxon>
        <taxon>Chitinophagales</taxon>
        <taxon>Chitinophagaceae</taxon>
        <taxon>Flavipsychrobacter</taxon>
    </lineage>
</organism>
<reference evidence="2 3" key="1">
    <citation type="submission" date="2018-01" db="EMBL/GenBank/DDBJ databases">
        <title>A novel member of the phylum Bacteroidetes isolated from glacier ice.</title>
        <authorList>
            <person name="Liu Q."/>
            <person name="Xin Y.-H."/>
        </authorList>
    </citation>
    <scope>NUCLEOTIDE SEQUENCE [LARGE SCALE GENOMIC DNA]</scope>
    <source>
        <strain evidence="2 3">RB1R16</strain>
    </source>
</reference>